<accession>A0A165XRJ5</accession>
<evidence type="ECO:0000256" key="3">
    <source>
        <dbReference type="ARBA" id="ARBA00022989"/>
    </source>
</evidence>
<dbReference type="Gene3D" id="2.60.120.260">
    <property type="entry name" value="Galactose-binding domain-like"/>
    <property type="match status" value="1"/>
</dbReference>
<dbReference type="EMBL" id="KV428329">
    <property type="protein sequence ID" value="KZT32468.1"/>
    <property type="molecule type" value="Genomic_DNA"/>
</dbReference>
<keyword evidence="7" id="KW-1185">Reference proteome</keyword>
<keyword evidence="4" id="KW-0472">Membrane</keyword>
<gene>
    <name evidence="6" type="ORF">SISSUDRAFT_960908</name>
</gene>
<organism evidence="6 7">
    <name type="scientific">Sistotremastrum suecicum HHB10207 ss-3</name>
    <dbReference type="NCBI Taxonomy" id="1314776"/>
    <lineage>
        <taxon>Eukaryota</taxon>
        <taxon>Fungi</taxon>
        <taxon>Dikarya</taxon>
        <taxon>Basidiomycota</taxon>
        <taxon>Agaricomycotina</taxon>
        <taxon>Agaricomycetes</taxon>
        <taxon>Sistotremastrales</taxon>
        <taxon>Sistotremastraceae</taxon>
        <taxon>Sistotremastrum</taxon>
    </lineage>
</organism>
<dbReference type="GO" id="GO:0043495">
    <property type="term" value="F:protein-membrane adaptor activity"/>
    <property type="evidence" value="ECO:0007669"/>
    <property type="project" value="TreeGrafter"/>
</dbReference>
<comment type="subcellular location">
    <subcellularLocation>
        <location evidence="1">Membrane</location>
    </subcellularLocation>
</comment>
<keyword evidence="2" id="KW-0812">Transmembrane</keyword>
<dbReference type="GO" id="GO:0034993">
    <property type="term" value="C:meiotic nuclear membrane microtubule tethering complex"/>
    <property type="evidence" value="ECO:0007669"/>
    <property type="project" value="TreeGrafter"/>
</dbReference>
<sequence length="179" mass="20166">DFALISGGGRVWWEATSPSSQISVTSRSWLRSPFSGFSAQPLYSNPEWALHPQSNLGTCWGQAGPEGYLGIHLMSTITVSGVTIDHPMEVRVNTASTPREMLLLGVVEDDKQSRSVQRFYESHHDHHIFEHWNVQTFSVIPEVQRLSLAIKRIVLVTISNWGNPNHTLICRVRIHGDRI</sequence>
<evidence type="ECO:0000256" key="2">
    <source>
        <dbReference type="ARBA" id="ARBA00022692"/>
    </source>
</evidence>
<evidence type="ECO:0000313" key="7">
    <source>
        <dbReference type="Proteomes" id="UP000076798"/>
    </source>
</evidence>
<dbReference type="Pfam" id="PF07738">
    <property type="entry name" value="Sad1_UNC"/>
    <property type="match status" value="1"/>
</dbReference>
<dbReference type="STRING" id="1314776.A0A165XRJ5"/>
<evidence type="ECO:0000259" key="5">
    <source>
        <dbReference type="PROSITE" id="PS51469"/>
    </source>
</evidence>
<dbReference type="OrthoDB" id="342281at2759"/>
<proteinExistence type="predicted"/>
<dbReference type="InterPro" id="IPR012919">
    <property type="entry name" value="SUN_dom"/>
</dbReference>
<reference evidence="6 7" key="1">
    <citation type="journal article" date="2016" name="Mol. Biol. Evol.">
        <title>Comparative Genomics of Early-Diverging Mushroom-Forming Fungi Provides Insights into the Origins of Lignocellulose Decay Capabilities.</title>
        <authorList>
            <person name="Nagy L.G."/>
            <person name="Riley R."/>
            <person name="Tritt A."/>
            <person name="Adam C."/>
            <person name="Daum C."/>
            <person name="Floudas D."/>
            <person name="Sun H."/>
            <person name="Yadav J.S."/>
            <person name="Pangilinan J."/>
            <person name="Larsson K.H."/>
            <person name="Matsuura K."/>
            <person name="Barry K."/>
            <person name="Labutti K."/>
            <person name="Kuo R."/>
            <person name="Ohm R.A."/>
            <person name="Bhattacharya S.S."/>
            <person name="Shirouzu T."/>
            <person name="Yoshinaga Y."/>
            <person name="Martin F.M."/>
            <person name="Grigoriev I.V."/>
            <person name="Hibbett D.S."/>
        </authorList>
    </citation>
    <scope>NUCLEOTIDE SEQUENCE [LARGE SCALE GENOMIC DNA]</scope>
    <source>
        <strain evidence="6 7">HHB10207 ss-3</strain>
    </source>
</reference>
<dbReference type="AlphaFoldDB" id="A0A165XRJ5"/>
<evidence type="ECO:0000256" key="1">
    <source>
        <dbReference type="ARBA" id="ARBA00004370"/>
    </source>
</evidence>
<dbReference type="Proteomes" id="UP000076798">
    <property type="component" value="Unassembled WGS sequence"/>
</dbReference>
<feature type="domain" description="SUN" evidence="5">
    <location>
        <begin position="8"/>
        <end position="179"/>
    </location>
</feature>
<dbReference type="PROSITE" id="PS51469">
    <property type="entry name" value="SUN"/>
    <property type="match status" value="1"/>
</dbReference>
<evidence type="ECO:0000313" key="6">
    <source>
        <dbReference type="EMBL" id="KZT32468.1"/>
    </source>
</evidence>
<evidence type="ECO:0000256" key="4">
    <source>
        <dbReference type="ARBA" id="ARBA00023136"/>
    </source>
</evidence>
<name>A0A165XRJ5_9AGAM</name>
<keyword evidence="3" id="KW-1133">Transmembrane helix</keyword>
<dbReference type="InterPro" id="IPR045119">
    <property type="entry name" value="SUN1-5"/>
</dbReference>
<dbReference type="PANTHER" id="PTHR12911">
    <property type="entry name" value="SAD1/UNC-84-LIKE PROTEIN-RELATED"/>
    <property type="match status" value="1"/>
</dbReference>
<feature type="non-terminal residue" evidence="6">
    <location>
        <position position="179"/>
    </location>
</feature>
<dbReference type="PANTHER" id="PTHR12911:SF8">
    <property type="entry name" value="KLAROID PROTEIN-RELATED"/>
    <property type="match status" value="1"/>
</dbReference>
<protein>
    <recommendedName>
        <fullName evidence="5">SUN domain-containing protein</fullName>
    </recommendedName>
</protein>
<feature type="non-terminal residue" evidence="6">
    <location>
        <position position="1"/>
    </location>
</feature>